<name>A0A504Y8A9_FASGI</name>
<proteinExistence type="predicted"/>
<gene>
    <name evidence="2" type="ORF">FGIG_01362</name>
</gene>
<comment type="caution">
    <text evidence="2">The sequence shown here is derived from an EMBL/GenBank/DDBJ whole genome shotgun (WGS) entry which is preliminary data.</text>
</comment>
<dbReference type="Proteomes" id="UP000316759">
    <property type="component" value="Unassembled WGS sequence"/>
</dbReference>
<organism evidence="2 3">
    <name type="scientific">Fasciola gigantica</name>
    <name type="common">Giant liver fluke</name>
    <dbReference type="NCBI Taxonomy" id="46835"/>
    <lineage>
        <taxon>Eukaryota</taxon>
        <taxon>Metazoa</taxon>
        <taxon>Spiralia</taxon>
        <taxon>Lophotrochozoa</taxon>
        <taxon>Platyhelminthes</taxon>
        <taxon>Trematoda</taxon>
        <taxon>Digenea</taxon>
        <taxon>Plagiorchiida</taxon>
        <taxon>Echinostomata</taxon>
        <taxon>Echinostomatoidea</taxon>
        <taxon>Fasciolidae</taxon>
        <taxon>Fasciola</taxon>
    </lineage>
</organism>
<dbReference type="AlphaFoldDB" id="A0A504Y8A9"/>
<feature type="region of interest" description="Disordered" evidence="1">
    <location>
        <begin position="54"/>
        <end position="76"/>
    </location>
</feature>
<reference evidence="2 3" key="1">
    <citation type="submission" date="2019-04" db="EMBL/GenBank/DDBJ databases">
        <title>Annotation for the trematode Fasciola gigantica.</title>
        <authorList>
            <person name="Choi Y.-J."/>
        </authorList>
    </citation>
    <scope>NUCLEOTIDE SEQUENCE [LARGE SCALE GENOMIC DNA]</scope>
    <source>
        <strain evidence="2">Uganda_cow_1</strain>
    </source>
</reference>
<accession>A0A504Y8A9</accession>
<feature type="compositionally biased region" description="Polar residues" evidence="1">
    <location>
        <begin position="60"/>
        <end position="70"/>
    </location>
</feature>
<protein>
    <recommendedName>
        <fullName evidence="4">PH domain-containing protein</fullName>
    </recommendedName>
</protein>
<evidence type="ECO:0000313" key="3">
    <source>
        <dbReference type="Proteomes" id="UP000316759"/>
    </source>
</evidence>
<dbReference type="OrthoDB" id="159395at2759"/>
<evidence type="ECO:0000256" key="1">
    <source>
        <dbReference type="SAM" id="MobiDB-lite"/>
    </source>
</evidence>
<dbReference type="EMBL" id="SUNJ01014035">
    <property type="protein sequence ID" value="TPP56826.1"/>
    <property type="molecule type" value="Genomic_DNA"/>
</dbReference>
<evidence type="ECO:0000313" key="2">
    <source>
        <dbReference type="EMBL" id="TPP56826.1"/>
    </source>
</evidence>
<dbReference type="STRING" id="46835.A0A504Y8A9"/>
<keyword evidence="3" id="KW-1185">Reference proteome</keyword>
<evidence type="ECO:0008006" key="4">
    <source>
        <dbReference type="Google" id="ProtNLM"/>
    </source>
</evidence>
<sequence>MISEFDSGDSPIVLVARSGPEAEMWCQHLRDAQLCPTLERIAVIREELKNLTGSDPLETAVSTSPESKQATADDEVMGSTDVRGLELSLSKFIGICGMFVLQIKACKTMLR</sequence>